<feature type="domain" description="Cyclic nucleotide-binding" evidence="1">
    <location>
        <begin position="296"/>
        <end position="348"/>
    </location>
</feature>
<name>A0AAE0KW28_9CHLO</name>
<dbReference type="InterPro" id="IPR014710">
    <property type="entry name" value="RmlC-like_jellyroll"/>
</dbReference>
<sequence length="385" mass="42901">MWPAPQSERSTPVERFQGAGVQTSWLHVERLLATAWLNTIRQRMADLSARVAAAATRYLLEAPWEQGHSTSAEANERAQPTLGKLSCLPLEGGRFSAHSSRECACTCARAARVLLTRCCFLGGWSQLSSVIRFYIDPAAVLDQHMEKYSECSCFAGGTASWPNCLRGAHERAGELLRGRTERAGELLRGGCCFERRAAGTAWLGRDERAGELLRGARSELVECFLAVKMYRRIGETVIDECISHQKKLLQTAELTKKGATRFFEGVPSLGLELKQPLYSVEKRLELLQYAFSFAPFFRDFSCEEAAILADEINLVRVEEGEMIAEAGTEVDFCGLLVSGRVKARRRRDIPESAAHPRRMRCGPMHVYVPSTVRCCGMCQTRVGWV</sequence>
<dbReference type="InterPro" id="IPR000595">
    <property type="entry name" value="cNMP-bd_dom"/>
</dbReference>
<dbReference type="Proteomes" id="UP001190700">
    <property type="component" value="Unassembled WGS sequence"/>
</dbReference>
<accession>A0AAE0KW28</accession>
<comment type="caution">
    <text evidence="2">The sequence shown here is derived from an EMBL/GenBank/DDBJ whole genome shotgun (WGS) entry which is preliminary data.</text>
</comment>
<protein>
    <recommendedName>
        <fullName evidence="1">Cyclic nucleotide-binding domain-containing protein</fullName>
    </recommendedName>
</protein>
<evidence type="ECO:0000313" key="2">
    <source>
        <dbReference type="EMBL" id="KAK3262908.1"/>
    </source>
</evidence>
<gene>
    <name evidence="2" type="ORF">CYMTET_28262</name>
</gene>
<keyword evidence="3" id="KW-1185">Reference proteome</keyword>
<proteinExistence type="predicted"/>
<organism evidence="2 3">
    <name type="scientific">Cymbomonas tetramitiformis</name>
    <dbReference type="NCBI Taxonomy" id="36881"/>
    <lineage>
        <taxon>Eukaryota</taxon>
        <taxon>Viridiplantae</taxon>
        <taxon>Chlorophyta</taxon>
        <taxon>Pyramimonadophyceae</taxon>
        <taxon>Pyramimonadales</taxon>
        <taxon>Pyramimonadaceae</taxon>
        <taxon>Cymbomonas</taxon>
    </lineage>
</organism>
<evidence type="ECO:0000313" key="3">
    <source>
        <dbReference type="Proteomes" id="UP001190700"/>
    </source>
</evidence>
<dbReference type="Gene3D" id="2.60.120.10">
    <property type="entry name" value="Jelly Rolls"/>
    <property type="match status" value="1"/>
</dbReference>
<dbReference type="EMBL" id="LGRX02015877">
    <property type="protein sequence ID" value="KAK3262908.1"/>
    <property type="molecule type" value="Genomic_DNA"/>
</dbReference>
<dbReference type="SUPFAM" id="SSF51206">
    <property type="entry name" value="cAMP-binding domain-like"/>
    <property type="match status" value="1"/>
</dbReference>
<dbReference type="InterPro" id="IPR018490">
    <property type="entry name" value="cNMP-bd_dom_sf"/>
</dbReference>
<dbReference type="PROSITE" id="PS50042">
    <property type="entry name" value="CNMP_BINDING_3"/>
    <property type="match status" value="1"/>
</dbReference>
<evidence type="ECO:0000259" key="1">
    <source>
        <dbReference type="PROSITE" id="PS50042"/>
    </source>
</evidence>
<reference evidence="2 3" key="1">
    <citation type="journal article" date="2015" name="Genome Biol. Evol.">
        <title>Comparative Genomics of a Bacterivorous Green Alga Reveals Evolutionary Causalities and Consequences of Phago-Mixotrophic Mode of Nutrition.</title>
        <authorList>
            <person name="Burns J.A."/>
            <person name="Paasch A."/>
            <person name="Narechania A."/>
            <person name="Kim E."/>
        </authorList>
    </citation>
    <scope>NUCLEOTIDE SEQUENCE [LARGE SCALE GENOMIC DNA]</scope>
    <source>
        <strain evidence="2 3">PLY_AMNH</strain>
    </source>
</reference>
<dbReference type="AlphaFoldDB" id="A0AAE0KW28"/>